<dbReference type="InterPro" id="IPR016024">
    <property type="entry name" value="ARM-type_fold"/>
</dbReference>
<dbReference type="InterPro" id="IPR011989">
    <property type="entry name" value="ARM-like"/>
</dbReference>
<dbReference type="VEuPathDB" id="VectorBase:CSON002786"/>
<proteinExistence type="predicted"/>
<dbReference type="Gene3D" id="1.25.10.10">
    <property type="entry name" value="Leucine-rich Repeat Variant"/>
    <property type="match status" value="2"/>
</dbReference>
<dbReference type="PANTHER" id="PTHR13366:SF0">
    <property type="entry name" value="HEAT REPEAT-CONTAINING PROTEIN 6"/>
    <property type="match status" value="1"/>
</dbReference>
<dbReference type="OMA" id="LYGYWHV"/>
<evidence type="ECO:0000256" key="1">
    <source>
        <dbReference type="ARBA" id="ARBA00015263"/>
    </source>
</evidence>
<gene>
    <name evidence="4" type="primary">CSON002786</name>
</gene>
<dbReference type="PANTHER" id="PTHR13366">
    <property type="entry name" value="MALARIA ANTIGEN-RELATED"/>
    <property type="match status" value="1"/>
</dbReference>
<evidence type="ECO:0000313" key="4">
    <source>
        <dbReference type="EMBL" id="SSX20869.1"/>
    </source>
</evidence>
<sequence length="920" mass="104813">MDAFQCLKEILMNYSPQYKQELHVLLNEVNSAESYRYMPVTEITLIIQLITQLNDLDEALYCKLFLLLNKILSSSKPNLTGKSASNCQNWIFHALIRNNGIKLEGFKSLSIVLKYSDNISPDVLNGVCSVENNFTLNFFEKCSLNKNLETDSDSQDTLISCIRCIEIISYKSTELTEIQINGITKIAEILITILSNVTPSKFGSKYFAFASGCLNVFNHVLRFSPAWIENGDNLQFILGCFKSFVTQDDSKPTKAILTLLMVPDGQPLVHDSHGSNKKKKKPCVTNKANKKPLENNQFRPQLLAPAFMIRHSSDSEHSDTESPQSHTRQRLKANMLTLLLTMCQVTDKSKLITNWYTFFGEHPSISLLSVMKTDTSAKCRSMALQTASIIIFKVRQYLQHAELGENSPYSFTPYTVSLGISMKYIYETLNEILGKESHITVITQILKCLCTLISATTYNHVMIPIIKKYLNHTRQLLKHKDLTIRVACLSVIEAFLGSNGITKALYGITQHVNTFLLNNSDAYPLSEAYYNFWNEILTSTVTELQNLENTSSVRCNICDTFAFIECIYDRLSREKQLFFISLITGTSFDEDFLVKASSIRCLAIMAHFPILNEDAGFIDNTLELTKHMFCESNVQGKIKSSWCLSHISDVLVESSEIEMPDITIISLLELCSRNAKENEKVRVNLIRCIGNLLRLVNENQVKSDENLKIIGNAITMIEMNILSHESMKLKWNSCYAAQNLIKNSRIFNERNLLNWQEKILVTLVKTIQESKNFKVKINAISALRRVESKASYGQFFLKIWALLVQVLIETSNLINYSEYMYKDSLEEQVCLSICHVIPMMEKDDLINASMSLHPVSDIINSIWRSIVTKISPEECLEVNRMRSYLENMRKSDLIGEAKAAFNVFEFCFLLEQETTENGFK</sequence>
<reference evidence="4" key="1">
    <citation type="submission" date="2018-07" db="EMBL/GenBank/DDBJ databases">
        <authorList>
            <person name="Quirk P.G."/>
            <person name="Krulwich T.A."/>
        </authorList>
    </citation>
    <scope>NUCLEOTIDE SEQUENCE</scope>
</reference>
<feature type="domain" description="DUF4042" evidence="3">
    <location>
        <begin position="333"/>
        <end position="502"/>
    </location>
</feature>
<dbReference type="InterPro" id="IPR052107">
    <property type="entry name" value="HEAT6"/>
</dbReference>
<dbReference type="SUPFAM" id="SSF48371">
    <property type="entry name" value="ARM repeat"/>
    <property type="match status" value="1"/>
</dbReference>
<feature type="region of interest" description="Disordered" evidence="2">
    <location>
        <begin position="269"/>
        <end position="291"/>
    </location>
</feature>
<dbReference type="EMBL" id="UFQT01000146">
    <property type="protein sequence ID" value="SSX20869.1"/>
    <property type="molecule type" value="Genomic_DNA"/>
</dbReference>
<name>A0A336LVX6_CULSO</name>
<evidence type="ECO:0000259" key="3">
    <source>
        <dbReference type="Pfam" id="PF13251"/>
    </source>
</evidence>
<evidence type="ECO:0000256" key="2">
    <source>
        <dbReference type="SAM" id="MobiDB-lite"/>
    </source>
</evidence>
<accession>A0A336LVX6</accession>
<dbReference type="InterPro" id="IPR025283">
    <property type="entry name" value="DUF4042"/>
</dbReference>
<protein>
    <recommendedName>
        <fullName evidence="1">HEAT repeat-containing protein 6</fullName>
    </recommendedName>
</protein>
<organism evidence="4">
    <name type="scientific">Culicoides sonorensis</name>
    <name type="common">Biting midge</name>
    <dbReference type="NCBI Taxonomy" id="179676"/>
    <lineage>
        <taxon>Eukaryota</taxon>
        <taxon>Metazoa</taxon>
        <taxon>Ecdysozoa</taxon>
        <taxon>Arthropoda</taxon>
        <taxon>Hexapoda</taxon>
        <taxon>Insecta</taxon>
        <taxon>Pterygota</taxon>
        <taxon>Neoptera</taxon>
        <taxon>Endopterygota</taxon>
        <taxon>Diptera</taxon>
        <taxon>Nematocera</taxon>
        <taxon>Chironomoidea</taxon>
        <taxon>Ceratopogonidae</taxon>
        <taxon>Ceratopogoninae</taxon>
        <taxon>Culicoides</taxon>
        <taxon>Monoculicoides</taxon>
    </lineage>
</organism>
<dbReference type="Pfam" id="PF13251">
    <property type="entry name" value="DUF4042"/>
    <property type="match status" value="1"/>
</dbReference>
<dbReference type="AlphaFoldDB" id="A0A336LVX6"/>